<dbReference type="InterPro" id="IPR027417">
    <property type="entry name" value="P-loop_NTPase"/>
</dbReference>
<organism evidence="3 4">
    <name type="scientific">Saccoglossus kowalevskii</name>
    <name type="common">Acorn worm</name>
    <dbReference type="NCBI Taxonomy" id="10224"/>
    <lineage>
        <taxon>Eukaryota</taxon>
        <taxon>Metazoa</taxon>
        <taxon>Hemichordata</taxon>
        <taxon>Enteropneusta</taxon>
        <taxon>Harrimaniidae</taxon>
        <taxon>Saccoglossus</taxon>
    </lineage>
</organism>
<dbReference type="PANTHER" id="PTHR12155">
    <property type="entry name" value="SCHLAFEN"/>
    <property type="match status" value="1"/>
</dbReference>
<protein>
    <submittedName>
        <fullName evidence="4">Schlafen family member 13-like</fullName>
    </submittedName>
</protein>
<name>A0ABM0H0U2_SACKO</name>
<dbReference type="InterPro" id="IPR038461">
    <property type="entry name" value="Schlafen_AlbA_2_dom_sf"/>
</dbReference>
<dbReference type="Pfam" id="PF04326">
    <property type="entry name" value="SLFN_AlbA_2"/>
    <property type="match status" value="1"/>
</dbReference>
<dbReference type="Gene3D" id="3.30.950.30">
    <property type="entry name" value="Schlafen, AAA domain"/>
    <property type="match status" value="1"/>
</dbReference>
<dbReference type="InterPro" id="IPR048729">
    <property type="entry name" value="SLFN_GTPase-like"/>
</dbReference>
<evidence type="ECO:0000259" key="1">
    <source>
        <dbReference type="Pfam" id="PF04326"/>
    </source>
</evidence>
<feature type="domain" description="Schlafen GTPase-like" evidence="2">
    <location>
        <begin position="417"/>
        <end position="540"/>
    </location>
</feature>
<dbReference type="Proteomes" id="UP000694865">
    <property type="component" value="Unplaced"/>
</dbReference>
<dbReference type="Pfam" id="PF21026">
    <property type="entry name" value="SLFN_GTPase-like"/>
    <property type="match status" value="1"/>
</dbReference>
<feature type="domain" description="Schlafen AlbA-2" evidence="1">
    <location>
        <begin position="199"/>
        <end position="271"/>
    </location>
</feature>
<dbReference type="GeneID" id="100372251"/>
<dbReference type="InterPro" id="IPR029684">
    <property type="entry name" value="Schlafen"/>
</dbReference>
<dbReference type="PANTHER" id="PTHR12155:SF30">
    <property type="entry name" value="PROTEIN SLFN14"/>
    <property type="match status" value="1"/>
</dbReference>
<evidence type="ECO:0000313" key="4">
    <source>
        <dbReference type="RefSeq" id="XP_002741685.1"/>
    </source>
</evidence>
<accession>A0ABM0H0U2</accession>
<dbReference type="RefSeq" id="XP_002741685.1">
    <property type="nucleotide sequence ID" value="XM_002741639.2"/>
</dbReference>
<evidence type="ECO:0000259" key="2">
    <source>
        <dbReference type="Pfam" id="PF21026"/>
    </source>
</evidence>
<keyword evidence="3" id="KW-1185">Reference proteome</keyword>
<proteinExistence type="predicted"/>
<gene>
    <name evidence="4" type="primary">LOC100372251</name>
</gene>
<dbReference type="InterPro" id="IPR007421">
    <property type="entry name" value="Schlafen_AlbA_2_dom"/>
</dbReference>
<reference evidence="4" key="1">
    <citation type="submission" date="2025-08" db="UniProtKB">
        <authorList>
            <consortium name="RefSeq"/>
        </authorList>
    </citation>
    <scope>IDENTIFICATION</scope>
    <source>
        <tissue evidence="4">Testes</tissue>
    </source>
</reference>
<dbReference type="SUPFAM" id="SSF52540">
    <property type="entry name" value="P-loop containing nucleoside triphosphate hydrolases"/>
    <property type="match status" value="1"/>
</dbReference>
<sequence length="900" mass="102029">MKRQSVEAGAGSSRKPKLPMFVDKDMNDCAETMLVMENEILLPIKCNTKSQREAQRDEIIVKTCALLNSGGGVLRIKNVENKQINKLPIFFDRWLKSIDEAIKKLIDPQNMSDFVSVEGDCSSEYVNFFVTAAKEWKSINLDCYSASNCEVTKMSISQVKTLLSERKKKCSIKCHLEDLPKLPHQLTKEEYMPANLSREDTQVQFKNINISKDTILSDNLGKYISGFANTRGGHIFFGVDDECITKGIDLKNINSIKLKQKVKRELEKIQWGFVPQENTHWKITFIPVTSESSVDNDEENEKMGNCHDDGNIVIVISVAGIKYSGGVYRRIPESYYLDEETKVVKMEDFEEWAAKTNTVGGDSSLDYRTKRMEKLETSSDISRPIYYLEDDQTIENARKELFSGESVTGGVLHSLSSTYKKNIEDNILEVVQGTSICVKSFYCECIKDAHAMKLLVPNTLVCDILLFVVGKGIFLLTLSRGASEEICKYSRETAKELKSALVKIGGCTKQFAINHNVVDIDLLNAPVELVINNFYPKEYHNIDQDKVKSITYSLTAVLLSFSSTHLSSKVGCTYLNALTVNQFHIFWKKLHDFSSKHLWIKGPPGTGKTLMALEFMKKKHKEENLSPEQILYVNEYKGALQLALKTGVCIAITRAAFVRGDFPEVKHIVMDGVQFYRHEDRYDKWYCKARSMTNKSGGYFWCFIDLAQKIRIDYPYNMSGIPGLLEPCYSLRKVVRNSINIFNHAKQYLCEVLYSEGIEVAHSFDGCSPCEIEHCESLQHLGSILDTLKSEGYLPQDIAVLVNTKKDISKVKYEIEALGYNVKDEESTQSDCIVLTSIRSYSDLERPVIIGIHPMADGLTNHLDALMLILCTRALCKLFILWERQSYPGHPSLFACMEIV</sequence>
<evidence type="ECO:0000313" key="3">
    <source>
        <dbReference type="Proteomes" id="UP000694865"/>
    </source>
</evidence>